<protein>
    <recommendedName>
        <fullName evidence="2">Aminoglycoside phosphotransferase domain-containing protein</fullName>
    </recommendedName>
</protein>
<feature type="domain" description="Aminoglycoside phosphotransferase" evidence="2">
    <location>
        <begin position="70"/>
        <end position="137"/>
    </location>
</feature>
<dbReference type="Proteomes" id="UP000054567">
    <property type="component" value="Unassembled WGS sequence"/>
</dbReference>
<gene>
    <name evidence="3" type="ORF">CPAG_05918</name>
</gene>
<dbReference type="Pfam" id="PF01636">
    <property type="entry name" value="APH"/>
    <property type="match status" value="1"/>
</dbReference>
<dbReference type="InterPro" id="IPR011009">
    <property type="entry name" value="Kinase-like_dom_sf"/>
</dbReference>
<feature type="region of interest" description="Disordered" evidence="1">
    <location>
        <begin position="197"/>
        <end position="216"/>
    </location>
</feature>
<dbReference type="SUPFAM" id="SSF56112">
    <property type="entry name" value="Protein kinase-like (PK-like)"/>
    <property type="match status" value="1"/>
</dbReference>
<reference evidence="3 4" key="1">
    <citation type="submission" date="2007-06" db="EMBL/GenBank/DDBJ databases">
        <title>The Genome Sequence of Coccidioides posadasii RMSCC_3488.</title>
        <authorList>
            <consortium name="Coccidioides Genome Resources Consortium"/>
            <consortium name="The Broad Institute Genome Sequencing Platform"/>
            <person name="Henn M.R."/>
            <person name="Sykes S."/>
            <person name="Young S."/>
            <person name="Jaffe D."/>
            <person name="Berlin A."/>
            <person name="Alvarez P."/>
            <person name="Butler J."/>
            <person name="Gnerre S."/>
            <person name="Grabherr M."/>
            <person name="Mauceli E."/>
            <person name="Brockman W."/>
            <person name="Kodira C."/>
            <person name="Alvarado L."/>
            <person name="Zeng Q."/>
            <person name="Crawford M."/>
            <person name="Antoine C."/>
            <person name="Devon K."/>
            <person name="Galgiani J."/>
            <person name="Orsborn K."/>
            <person name="Lewis M.L."/>
            <person name="Nusbaum C."/>
            <person name="Galagan J."/>
            <person name="Birren B."/>
        </authorList>
    </citation>
    <scope>NUCLEOTIDE SEQUENCE [LARGE SCALE GENOMIC DNA]</scope>
    <source>
        <strain evidence="3 4">RMSCC 3488</strain>
    </source>
</reference>
<evidence type="ECO:0000256" key="1">
    <source>
        <dbReference type="SAM" id="MobiDB-lite"/>
    </source>
</evidence>
<dbReference type="AlphaFoldDB" id="A0A0J6FH52"/>
<proteinExistence type="predicted"/>
<evidence type="ECO:0000313" key="4">
    <source>
        <dbReference type="Proteomes" id="UP000054567"/>
    </source>
</evidence>
<reference evidence="4" key="3">
    <citation type="journal article" date="2010" name="Genome Res.">
        <title>Population genomic sequencing of Coccidioides fungi reveals recent hybridization and transposon control.</title>
        <authorList>
            <person name="Neafsey D.E."/>
            <person name="Barker B.M."/>
            <person name="Sharpton T.J."/>
            <person name="Stajich J.E."/>
            <person name="Park D.J."/>
            <person name="Whiston E."/>
            <person name="Hung C.-Y."/>
            <person name="McMahan C."/>
            <person name="White J."/>
            <person name="Sykes S."/>
            <person name="Heiman D."/>
            <person name="Young S."/>
            <person name="Zeng Q."/>
            <person name="Abouelleil A."/>
            <person name="Aftuck L."/>
            <person name="Bessette D."/>
            <person name="Brown A."/>
            <person name="FitzGerald M."/>
            <person name="Lui A."/>
            <person name="Macdonald J.P."/>
            <person name="Priest M."/>
            <person name="Orbach M.J."/>
            <person name="Galgiani J.N."/>
            <person name="Kirkland T.N."/>
            <person name="Cole G.T."/>
            <person name="Birren B.W."/>
            <person name="Henn M.R."/>
            <person name="Taylor J.W."/>
            <person name="Rounsley S.D."/>
        </authorList>
    </citation>
    <scope>NUCLEOTIDE SEQUENCE [LARGE SCALE GENOMIC DNA]</scope>
    <source>
        <strain evidence="4">RMSCC 3488</strain>
    </source>
</reference>
<dbReference type="VEuPathDB" id="FungiDB:CPAG_05918"/>
<dbReference type="PANTHER" id="PTHR21310:SF58">
    <property type="entry name" value="AMINOGLYCOSIDE PHOSPHOTRANSFERASE DOMAIN-CONTAINING PROTEIN"/>
    <property type="match status" value="1"/>
</dbReference>
<reference evidence="4" key="2">
    <citation type="journal article" date="2009" name="Genome Res.">
        <title>Comparative genomic analyses of the human fungal pathogens Coccidioides and their relatives.</title>
        <authorList>
            <person name="Sharpton T.J."/>
            <person name="Stajich J.E."/>
            <person name="Rounsley S.D."/>
            <person name="Gardner M.J."/>
            <person name="Wortman J.R."/>
            <person name="Jordar V.S."/>
            <person name="Maiti R."/>
            <person name="Kodira C.D."/>
            <person name="Neafsey D.E."/>
            <person name="Zeng Q."/>
            <person name="Hung C.-Y."/>
            <person name="McMahan C."/>
            <person name="Muszewska A."/>
            <person name="Grynberg M."/>
            <person name="Mandel M.A."/>
            <person name="Kellner E.M."/>
            <person name="Barker B.M."/>
            <person name="Galgiani J.N."/>
            <person name="Orbach M.J."/>
            <person name="Kirkland T.N."/>
            <person name="Cole G.T."/>
            <person name="Henn M.R."/>
            <person name="Birren B.W."/>
            <person name="Taylor J.W."/>
        </authorList>
    </citation>
    <scope>NUCLEOTIDE SEQUENCE [LARGE SCALE GENOMIC DNA]</scope>
    <source>
        <strain evidence="4">RMSCC 3488</strain>
    </source>
</reference>
<evidence type="ECO:0000313" key="3">
    <source>
        <dbReference type="EMBL" id="KMM69603.1"/>
    </source>
</evidence>
<dbReference type="InterPro" id="IPR051678">
    <property type="entry name" value="AGP_Transferase"/>
</dbReference>
<dbReference type="Gene3D" id="3.90.1200.10">
    <property type="match status" value="1"/>
</dbReference>
<sequence length="283" mass="33339">MNPNPKGQDLRDVWDDLIELRSIKGTFIDSVDGTYCEDPVFCAELGGFSPYKTEAEFNEGLIRAMNLSQQNTRVDHVTRLVRALPKHEIVLTHADFSPRNILIRGDKVVAILDWEMAGFYPAYWEYIKAMYHPDWQSGWIKDGAVEKNYDLTTLSMRFCYTCRKSSSDRKYRYYCLFNGLKINFIWKISNITQYKKDKNKNKRKTDREAPKTVHRAMSPASSRHKFHCLRFPPIITRHAMYRAPHHISDNLNLTTDRPRFHTHYRLLDYELDENIIRLQALSP</sequence>
<organism evidence="3 4">
    <name type="scientific">Coccidioides posadasii RMSCC 3488</name>
    <dbReference type="NCBI Taxonomy" id="454284"/>
    <lineage>
        <taxon>Eukaryota</taxon>
        <taxon>Fungi</taxon>
        <taxon>Dikarya</taxon>
        <taxon>Ascomycota</taxon>
        <taxon>Pezizomycotina</taxon>
        <taxon>Eurotiomycetes</taxon>
        <taxon>Eurotiomycetidae</taxon>
        <taxon>Onygenales</taxon>
        <taxon>Onygenaceae</taxon>
        <taxon>Coccidioides</taxon>
    </lineage>
</organism>
<evidence type="ECO:0000259" key="2">
    <source>
        <dbReference type="Pfam" id="PF01636"/>
    </source>
</evidence>
<name>A0A0J6FH52_COCPO</name>
<accession>A0A0J6FH52</accession>
<dbReference type="EMBL" id="DS268111">
    <property type="protein sequence ID" value="KMM69603.1"/>
    <property type="molecule type" value="Genomic_DNA"/>
</dbReference>
<dbReference type="PANTHER" id="PTHR21310">
    <property type="entry name" value="AMINOGLYCOSIDE PHOSPHOTRANSFERASE-RELATED-RELATED"/>
    <property type="match status" value="1"/>
</dbReference>
<dbReference type="InterPro" id="IPR002575">
    <property type="entry name" value="Aminoglycoside_PTrfase"/>
</dbReference>
<dbReference type="OrthoDB" id="4176195at2759"/>